<comment type="caution">
    <text evidence="6">The sequence shown here is derived from an EMBL/GenBank/DDBJ whole genome shotgun (WGS) entry which is preliminary data.</text>
</comment>
<keyword evidence="1" id="KW-0677">Repeat</keyword>
<keyword evidence="7" id="KW-1185">Reference proteome</keyword>
<dbReference type="InterPro" id="IPR035979">
    <property type="entry name" value="RBD_domain_sf"/>
</dbReference>
<evidence type="ECO:0000256" key="3">
    <source>
        <dbReference type="PROSITE-ProRule" id="PRU00176"/>
    </source>
</evidence>
<feature type="region of interest" description="Disordered" evidence="4">
    <location>
        <begin position="73"/>
        <end position="112"/>
    </location>
</feature>
<dbReference type="InterPro" id="IPR012677">
    <property type="entry name" value="Nucleotide-bd_a/b_plait_sf"/>
</dbReference>
<dbReference type="InterPro" id="IPR039171">
    <property type="entry name" value="Cwc2/Slt11"/>
</dbReference>
<proteinExistence type="predicted"/>
<dbReference type="GO" id="GO:0010494">
    <property type="term" value="C:cytoplasmic stress granule"/>
    <property type="evidence" value="ECO:0007669"/>
    <property type="project" value="TreeGrafter"/>
</dbReference>
<feature type="compositionally biased region" description="Polar residues" evidence="4">
    <location>
        <begin position="90"/>
        <end position="108"/>
    </location>
</feature>
<dbReference type="Pfam" id="PF00076">
    <property type="entry name" value="RRM_1"/>
    <property type="match status" value="2"/>
</dbReference>
<name>A0AAD4QNX6_9AGAM</name>
<dbReference type="Gene3D" id="3.30.70.330">
    <property type="match status" value="4"/>
</dbReference>
<dbReference type="CDD" id="cd12523">
    <property type="entry name" value="RRM2_MRN1"/>
    <property type="match status" value="1"/>
</dbReference>
<dbReference type="GO" id="GO:0003729">
    <property type="term" value="F:mRNA binding"/>
    <property type="evidence" value="ECO:0007669"/>
    <property type="project" value="TreeGrafter"/>
</dbReference>
<evidence type="ECO:0000313" key="7">
    <source>
        <dbReference type="Proteomes" id="UP001203297"/>
    </source>
</evidence>
<protein>
    <recommendedName>
        <fullName evidence="5">RRM domain-containing protein</fullName>
    </recommendedName>
</protein>
<accession>A0AAD4QNX6</accession>
<dbReference type="SMART" id="SM00360">
    <property type="entry name" value="RRM"/>
    <property type="match status" value="4"/>
</dbReference>
<dbReference type="InterPro" id="IPR000504">
    <property type="entry name" value="RRM_dom"/>
</dbReference>
<dbReference type="PROSITE" id="PS50102">
    <property type="entry name" value="RRM"/>
    <property type="match status" value="4"/>
</dbReference>
<reference evidence="6" key="1">
    <citation type="journal article" date="2022" name="New Phytol.">
        <title>Evolutionary transition to the ectomycorrhizal habit in the genomes of a hyperdiverse lineage of mushroom-forming fungi.</title>
        <authorList>
            <person name="Looney B."/>
            <person name="Miyauchi S."/>
            <person name="Morin E."/>
            <person name="Drula E."/>
            <person name="Courty P.E."/>
            <person name="Kohler A."/>
            <person name="Kuo A."/>
            <person name="LaButti K."/>
            <person name="Pangilinan J."/>
            <person name="Lipzen A."/>
            <person name="Riley R."/>
            <person name="Andreopoulos W."/>
            <person name="He G."/>
            <person name="Johnson J."/>
            <person name="Nolan M."/>
            <person name="Tritt A."/>
            <person name="Barry K.W."/>
            <person name="Grigoriev I.V."/>
            <person name="Nagy L.G."/>
            <person name="Hibbett D."/>
            <person name="Henrissat B."/>
            <person name="Matheny P.B."/>
            <person name="Labbe J."/>
            <person name="Martin F.M."/>
        </authorList>
    </citation>
    <scope>NUCLEOTIDE SEQUENCE</scope>
    <source>
        <strain evidence="6">BPL690</strain>
    </source>
</reference>
<dbReference type="AlphaFoldDB" id="A0AAD4QNX6"/>
<organism evidence="6 7">
    <name type="scientific">Multifurca ochricompacta</name>
    <dbReference type="NCBI Taxonomy" id="376703"/>
    <lineage>
        <taxon>Eukaryota</taxon>
        <taxon>Fungi</taxon>
        <taxon>Dikarya</taxon>
        <taxon>Basidiomycota</taxon>
        <taxon>Agaricomycotina</taxon>
        <taxon>Agaricomycetes</taxon>
        <taxon>Russulales</taxon>
        <taxon>Russulaceae</taxon>
        <taxon>Multifurca</taxon>
    </lineage>
</organism>
<evidence type="ECO:0000259" key="5">
    <source>
        <dbReference type="PROSITE" id="PS50102"/>
    </source>
</evidence>
<feature type="domain" description="RRM" evidence="5">
    <location>
        <begin position="312"/>
        <end position="393"/>
    </location>
</feature>
<feature type="domain" description="RRM" evidence="5">
    <location>
        <begin position="540"/>
        <end position="613"/>
    </location>
</feature>
<feature type="domain" description="RRM" evidence="5">
    <location>
        <begin position="449"/>
        <end position="522"/>
    </location>
</feature>
<keyword evidence="2 3" id="KW-0694">RNA-binding</keyword>
<dbReference type="Proteomes" id="UP001203297">
    <property type="component" value="Unassembled WGS sequence"/>
</dbReference>
<dbReference type="PANTHER" id="PTHR14089:SF8">
    <property type="entry name" value="RNA-BINDING PROTEIN MRN1"/>
    <property type="match status" value="1"/>
</dbReference>
<evidence type="ECO:0000256" key="4">
    <source>
        <dbReference type="SAM" id="MobiDB-lite"/>
    </source>
</evidence>
<dbReference type="PANTHER" id="PTHR14089">
    <property type="entry name" value="PRE-MRNA-SPLICING FACTOR RBM22"/>
    <property type="match status" value="1"/>
</dbReference>
<gene>
    <name evidence="6" type="ORF">B0F90DRAFT_1840607</name>
</gene>
<dbReference type="EMBL" id="WTXG01000013">
    <property type="protein sequence ID" value="KAI0301753.1"/>
    <property type="molecule type" value="Genomic_DNA"/>
</dbReference>
<evidence type="ECO:0000256" key="2">
    <source>
        <dbReference type="ARBA" id="ARBA00022884"/>
    </source>
</evidence>
<dbReference type="SUPFAM" id="SSF54928">
    <property type="entry name" value="RNA-binding domain, RBD"/>
    <property type="match status" value="2"/>
</dbReference>
<sequence>MDDAQTAFATQYPPYGFDLDMMKRPMDTVGGPDAKKARWSPNSFGAPTVNGLVTPTTRDAFANYGYGSQASIPQGFSNGSPPSGFAGPLYSTSINTPGQISPSTANAFAQQQAQHQAQQQQQQQQVQQQQQQQQQQAQHQQQQQQQQLNGSAGYGFGGYNMLGMGLPSVGMLGGFPYGNQVANFAGGFNPPRTPSLGIASPSYSGAALTAALTASNNATGRTVYVGNLPATASVDELLNLVHFGPLESIRVLPEKSCVFLSFLDGATAAAFHADATIKKLSLHGQELKIGWGKPSPVPSQVALAISQSNASRNVYLGGLDEGTTEEQLRDDLSRFGLIDQVKIVRDKNIGFVHFLSISVATKVVNTLPTEPAWAGKRVNYGKDRCAYIPKSQQAAAQAAQAVAAQSLVAQSAAASLSPINTNVGGGFGAFAPYSPFTPEGFGVPGSANRTVYLGNVHPETTTEDLCNGIRGGVLQSIRYMQDKHIAFVTFIDPAAALTFFHAASYQGLTLNNRRLKLGWGKNAGPLPPALALAVHSGATRNVYIGSIEDFETFSEDKLKRDFGEYGDIELVNFLKEKNCAFVNYTNISNAIKAIEGIKNKPDYANLRIAHGKDRCANPPRSGPQGGGAIRRSASGNGPVSAAPGSDDQELFQVPIDGPIAGISEVDHSGEVGPELIEPPAEA</sequence>
<evidence type="ECO:0000313" key="6">
    <source>
        <dbReference type="EMBL" id="KAI0301753.1"/>
    </source>
</evidence>
<feature type="domain" description="RRM" evidence="5">
    <location>
        <begin position="221"/>
        <end position="294"/>
    </location>
</feature>
<dbReference type="GO" id="GO:0010468">
    <property type="term" value="P:regulation of gene expression"/>
    <property type="evidence" value="ECO:0007669"/>
    <property type="project" value="UniProtKB-ARBA"/>
</dbReference>
<evidence type="ECO:0000256" key="1">
    <source>
        <dbReference type="ARBA" id="ARBA00022737"/>
    </source>
</evidence>
<dbReference type="GO" id="GO:0000398">
    <property type="term" value="P:mRNA splicing, via spliceosome"/>
    <property type="evidence" value="ECO:0007669"/>
    <property type="project" value="TreeGrafter"/>
</dbReference>
<dbReference type="FunFam" id="3.30.70.330:FF:000120">
    <property type="entry name" value="Negative regulator of differentiation 1"/>
    <property type="match status" value="1"/>
</dbReference>
<dbReference type="FunFam" id="3.30.70.330:FF:000400">
    <property type="entry name" value="Negative regulator of differentiation 1"/>
    <property type="match status" value="1"/>
</dbReference>
<feature type="region of interest" description="Disordered" evidence="4">
    <location>
        <begin position="611"/>
        <end position="682"/>
    </location>
</feature>